<dbReference type="InterPro" id="IPR037171">
    <property type="entry name" value="NagB/RpiA_transferase-like"/>
</dbReference>
<feature type="region of interest" description="Disordered" evidence="2">
    <location>
        <begin position="1"/>
        <end position="26"/>
    </location>
</feature>
<name>A0A538SI76_UNCEI</name>
<dbReference type="AlphaFoldDB" id="A0A538SI76"/>
<evidence type="ECO:0000256" key="2">
    <source>
        <dbReference type="SAM" id="MobiDB-lite"/>
    </source>
</evidence>
<dbReference type="Gene3D" id="3.40.50.10470">
    <property type="entry name" value="Translation initiation factor eif-2b, domain 2"/>
    <property type="match status" value="1"/>
</dbReference>
<dbReference type="InterPro" id="IPR000649">
    <property type="entry name" value="IF-2B-related"/>
</dbReference>
<evidence type="ECO:0000256" key="1">
    <source>
        <dbReference type="RuleBase" id="RU003814"/>
    </source>
</evidence>
<dbReference type="InterPro" id="IPR042529">
    <property type="entry name" value="IF_2B-like_C"/>
</dbReference>
<dbReference type="Pfam" id="PF01008">
    <property type="entry name" value="IF-2B"/>
    <property type="match status" value="1"/>
</dbReference>
<gene>
    <name evidence="3" type="ORF">E6K73_06795</name>
</gene>
<organism evidence="3 4">
    <name type="scientific">Eiseniibacteriota bacterium</name>
    <dbReference type="NCBI Taxonomy" id="2212470"/>
    <lineage>
        <taxon>Bacteria</taxon>
        <taxon>Candidatus Eiseniibacteriota</taxon>
    </lineage>
</organism>
<dbReference type="GO" id="GO:0019509">
    <property type="term" value="P:L-methionine salvage from methylthioadenosine"/>
    <property type="evidence" value="ECO:0007669"/>
    <property type="project" value="TreeGrafter"/>
</dbReference>
<evidence type="ECO:0008006" key="5">
    <source>
        <dbReference type="Google" id="ProtNLM"/>
    </source>
</evidence>
<sequence length="317" mass="33779">MRESRSGPRRPSTPESVTRASTDRDSGSADIGLGFLAELESWIATDTSGSAPALRSALLRRLRQAQADQPSMALVHQLAARALQVADGGAAREQKVPELRTELARSCEAERADLIAAGEAVARTAVELLDRREPWIATLSNSGTVRDALCRVRDSGREPRALCAEGRPRLEGRRLATALAAAGLPVWLVADAALPLLLSQVHALWIGADAVTDRGVINKIGSFATALAAREHSVPVYALAVRKKFLPAGTGALKIVEMPPGELWEEPATGVRPRNLYFEVVPLELLRGVVVEDGVLGPTEAAIVARERPLPEELAGG</sequence>
<dbReference type="Proteomes" id="UP000320184">
    <property type="component" value="Unassembled WGS sequence"/>
</dbReference>
<proteinExistence type="inferred from homology"/>
<accession>A0A538SI76</accession>
<evidence type="ECO:0000313" key="3">
    <source>
        <dbReference type="EMBL" id="TMQ51066.1"/>
    </source>
</evidence>
<dbReference type="SUPFAM" id="SSF100950">
    <property type="entry name" value="NagB/RpiA/CoA transferase-like"/>
    <property type="match status" value="1"/>
</dbReference>
<dbReference type="GO" id="GO:0046523">
    <property type="term" value="F:S-methyl-5-thioribose-1-phosphate isomerase activity"/>
    <property type="evidence" value="ECO:0007669"/>
    <property type="project" value="TreeGrafter"/>
</dbReference>
<reference evidence="3 4" key="1">
    <citation type="journal article" date="2019" name="Nat. Microbiol.">
        <title>Mediterranean grassland soil C-N compound turnover is dependent on rainfall and depth, and is mediated by genomically divergent microorganisms.</title>
        <authorList>
            <person name="Diamond S."/>
            <person name="Andeer P.F."/>
            <person name="Li Z."/>
            <person name="Crits-Christoph A."/>
            <person name="Burstein D."/>
            <person name="Anantharaman K."/>
            <person name="Lane K.R."/>
            <person name="Thomas B.C."/>
            <person name="Pan C."/>
            <person name="Northen T.R."/>
            <person name="Banfield J.F."/>
        </authorList>
    </citation>
    <scope>NUCLEOTIDE SEQUENCE [LARGE SCALE GENOMIC DNA]</scope>
    <source>
        <strain evidence="3">WS_3</strain>
    </source>
</reference>
<dbReference type="EMBL" id="VBOT01000082">
    <property type="protein sequence ID" value="TMQ51066.1"/>
    <property type="molecule type" value="Genomic_DNA"/>
</dbReference>
<protein>
    <recommendedName>
        <fullName evidence="5">Translation initiation factor eIF-2B</fullName>
    </recommendedName>
</protein>
<comment type="similarity">
    <text evidence="1">Belongs to the eIF-2B alpha/beta/delta subunits family.</text>
</comment>
<evidence type="ECO:0000313" key="4">
    <source>
        <dbReference type="Proteomes" id="UP000320184"/>
    </source>
</evidence>
<dbReference type="PANTHER" id="PTHR43475:SF1">
    <property type="entry name" value="METHYLTHIORIBOSE-1-PHOSPHATE ISOMERASE"/>
    <property type="match status" value="1"/>
</dbReference>
<comment type="caution">
    <text evidence="3">The sequence shown here is derived from an EMBL/GenBank/DDBJ whole genome shotgun (WGS) entry which is preliminary data.</text>
</comment>
<dbReference type="PANTHER" id="PTHR43475">
    <property type="entry name" value="METHYLTHIORIBOSE-1-PHOSPHATE ISOMERASE"/>
    <property type="match status" value="1"/>
</dbReference>